<proteinExistence type="predicted"/>
<dbReference type="RefSeq" id="WP_114565028.1">
    <property type="nucleotide sequence ID" value="NZ_CP031088.1"/>
</dbReference>
<protein>
    <submittedName>
        <fullName evidence="1">Uncharacterized protein</fullName>
    </submittedName>
</protein>
<organism evidence="1 2">
    <name type="scientific">Spiroplasma phoeniceum P40</name>
    <dbReference type="NCBI Taxonomy" id="1276259"/>
    <lineage>
        <taxon>Bacteria</taxon>
        <taxon>Bacillati</taxon>
        <taxon>Mycoplasmatota</taxon>
        <taxon>Mollicutes</taxon>
        <taxon>Entomoplasmatales</taxon>
        <taxon>Spiroplasmataceae</taxon>
        <taxon>Spiroplasma</taxon>
    </lineage>
</organism>
<keyword evidence="2" id="KW-1185">Reference proteome</keyword>
<evidence type="ECO:0000313" key="1">
    <source>
        <dbReference type="EMBL" id="AXF96408.1"/>
    </source>
</evidence>
<evidence type="ECO:0000313" key="2">
    <source>
        <dbReference type="Proteomes" id="UP000253689"/>
    </source>
</evidence>
<sequence length="301" mass="35843">MLQAIKKLINTLNQTNLTISQYQNFQLWLIKIKKTKTRLTLEVWTSNGSEDSENTIATTIELAIADEIALNWCYESLLLAAQQTKEKEVFWKKIMQQVTPLYQLEPSSNLYLLTKEGIHFFNDKIVAFELDYYNYNILIILFAWQKINMGINIKKRTLIKPNNLQLKINQQLNTLNLTIYKLLLIEGTLFYQCEIDWLSKMGKYMIKSATTIYYQQEFIIKTNILAELLQLMEICNNLNDRILAYFRTFLLLTHQQQLFTYDKNKDYWILTKLGQKLFYQIDYKKFIIKNEMMKVDLQRGI</sequence>
<dbReference type="AlphaFoldDB" id="A0A345DQB7"/>
<name>A0A345DQB7_9MOLU</name>
<gene>
    <name evidence="1" type="ORF">SDAV_001441</name>
</gene>
<dbReference type="KEGG" id="sphh:SDAV_001441"/>
<dbReference type="Proteomes" id="UP000253689">
    <property type="component" value="Chromosome"/>
</dbReference>
<dbReference type="EMBL" id="CP031088">
    <property type="protein sequence ID" value="AXF96408.1"/>
    <property type="molecule type" value="Genomic_DNA"/>
</dbReference>
<accession>A0A345DQB7</accession>
<reference evidence="2" key="1">
    <citation type="submission" date="2018-07" db="EMBL/GenBank/DDBJ databases">
        <title>Complete Genome Sequence of Spiroplasma phoeniceum.</title>
        <authorList>
            <person name="Davis R.E."/>
            <person name="Shao J.Y."/>
            <person name="Zhao Y."/>
            <person name="Silver A."/>
            <person name="Stump z."/>
            <person name="Gasparich G."/>
        </authorList>
    </citation>
    <scope>NUCLEOTIDE SEQUENCE [LARGE SCALE GENOMIC DNA]</scope>
    <source>
        <strain evidence="2">P40</strain>
    </source>
</reference>